<evidence type="ECO:0000256" key="3">
    <source>
        <dbReference type="ARBA" id="ARBA00022475"/>
    </source>
</evidence>
<keyword evidence="2 7" id="KW-0813">Transport</keyword>
<dbReference type="EMBL" id="WFLM01000004">
    <property type="protein sequence ID" value="KAB8038071.1"/>
    <property type="molecule type" value="Genomic_DNA"/>
</dbReference>
<dbReference type="InterPro" id="IPR035906">
    <property type="entry name" value="MetI-like_sf"/>
</dbReference>
<keyword evidence="4 7" id="KW-0812">Transmembrane</keyword>
<evidence type="ECO:0000256" key="7">
    <source>
        <dbReference type="RuleBase" id="RU363032"/>
    </source>
</evidence>
<accession>A0A6N6VV49</accession>
<evidence type="ECO:0000313" key="10">
    <source>
        <dbReference type="Proteomes" id="UP000437748"/>
    </source>
</evidence>
<dbReference type="AlphaFoldDB" id="A0A6N6VV49"/>
<feature type="transmembrane region" description="Helical" evidence="7">
    <location>
        <begin position="68"/>
        <end position="87"/>
    </location>
</feature>
<organism evidence="9 10">
    <name type="scientific">Silvanigrella paludirubra</name>
    <dbReference type="NCBI Taxonomy" id="2499159"/>
    <lineage>
        <taxon>Bacteria</taxon>
        <taxon>Pseudomonadati</taxon>
        <taxon>Bdellovibrionota</taxon>
        <taxon>Oligoflexia</taxon>
        <taxon>Silvanigrellales</taxon>
        <taxon>Silvanigrellaceae</taxon>
        <taxon>Silvanigrella</taxon>
    </lineage>
</organism>
<evidence type="ECO:0000256" key="1">
    <source>
        <dbReference type="ARBA" id="ARBA00004651"/>
    </source>
</evidence>
<dbReference type="PANTHER" id="PTHR30151:SF20">
    <property type="entry name" value="ABC TRANSPORTER PERMEASE PROTEIN HI_0355-RELATED"/>
    <property type="match status" value="1"/>
</dbReference>
<evidence type="ECO:0000256" key="2">
    <source>
        <dbReference type="ARBA" id="ARBA00022448"/>
    </source>
</evidence>
<dbReference type="Gene3D" id="1.10.3720.10">
    <property type="entry name" value="MetI-like"/>
    <property type="match status" value="1"/>
</dbReference>
<feature type="transmembrane region" description="Helical" evidence="7">
    <location>
        <begin position="12"/>
        <end position="30"/>
    </location>
</feature>
<keyword evidence="6 7" id="KW-0472">Membrane</keyword>
<keyword evidence="5 7" id="KW-1133">Transmembrane helix</keyword>
<sequence>MKGNYMSRISRRIFPVLFVMLLIFVLELTLQKAKVPEYIIPLPSKVTDVFLTDWVIIFQNTLVTVSEWLLGVFLAIVLGLFLGFLSFKSEKIHSILSPLLIISQSIPYLVFTPLLMIWLGLGMAPKVALVVLTCSFPISLVMQNDLIEAKKEYHLIVEMLQINSMKAFFHIYFPYSLPGFFNALKISISYSFGSAVLAELMGSESGLGIYLLRAQATFRTDKVIAAVIVIIFISLISTFFVSLLRKKIIFWKTAKH</sequence>
<dbReference type="PANTHER" id="PTHR30151">
    <property type="entry name" value="ALKANE SULFONATE ABC TRANSPORTER-RELATED, MEMBRANE SUBUNIT"/>
    <property type="match status" value="1"/>
</dbReference>
<feature type="domain" description="ABC transmembrane type-1" evidence="8">
    <location>
        <begin position="61"/>
        <end position="241"/>
    </location>
</feature>
<evidence type="ECO:0000256" key="5">
    <source>
        <dbReference type="ARBA" id="ARBA00022989"/>
    </source>
</evidence>
<feature type="transmembrane region" description="Helical" evidence="7">
    <location>
        <begin position="223"/>
        <end position="244"/>
    </location>
</feature>
<protein>
    <submittedName>
        <fullName evidence="9">ABC transporter permease subunit</fullName>
    </submittedName>
</protein>
<keyword evidence="10" id="KW-1185">Reference proteome</keyword>
<comment type="similarity">
    <text evidence="7">Belongs to the binding-protein-dependent transport system permease family.</text>
</comment>
<dbReference type="PROSITE" id="PS50928">
    <property type="entry name" value="ABC_TM1"/>
    <property type="match status" value="1"/>
</dbReference>
<feature type="transmembrane region" description="Helical" evidence="7">
    <location>
        <begin position="167"/>
        <end position="184"/>
    </location>
</feature>
<name>A0A6N6VV49_9BACT</name>
<feature type="transmembrane region" description="Helical" evidence="7">
    <location>
        <begin position="99"/>
        <end position="121"/>
    </location>
</feature>
<dbReference type="GO" id="GO:0005886">
    <property type="term" value="C:plasma membrane"/>
    <property type="evidence" value="ECO:0007669"/>
    <property type="project" value="UniProtKB-SubCell"/>
</dbReference>
<evidence type="ECO:0000259" key="8">
    <source>
        <dbReference type="PROSITE" id="PS50928"/>
    </source>
</evidence>
<dbReference type="GO" id="GO:0055085">
    <property type="term" value="P:transmembrane transport"/>
    <property type="evidence" value="ECO:0007669"/>
    <property type="project" value="InterPro"/>
</dbReference>
<reference evidence="9 10" key="1">
    <citation type="submission" date="2019-10" db="EMBL/GenBank/DDBJ databases">
        <title>New species of Slilvanegrellaceae.</title>
        <authorList>
            <person name="Pitt A."/>
            <person name="Hahn M.W."/>
        </authorList>
    </citation>
    <scope>NUCLEOTIDE SEQUENCE [LARGE SCALE GENOMIC DNA]</scope>
    <source>
        <strain evidence="9 10">SP-Ram-0.45-NSY-1</strain>
    </source>
</reference>
<comment type="caution">
    <text evidence="9">The sequence shown here is derived from an EMBL/GenBank/DDBJ whole genome shotgun (WGS) entry which is preliminary data.</text>
</comment>
<evidence type="ECO:0000313" key="9">
    <source>
        <dbReference type="EMBL" id="KAB8038071.1"/>
    </source>
</evidence>
<proteinExistence type="inferred from homology"/>
<dbReference type="SUPFAM" id="SSF161098">
    <property type="entry name" value="MetI-like"/>
    <property type="match status" value="1"/>
</dbReference>
<dbReference type="Proteomes" id="UP000437748">
    <property type="component" value="Unassembled WGS sequence"/>
</dbReference>
<evidence type="ECO:0000256" key="6">
    <source>
        <dbReference type="ARBA" id="ARBA00023136"/>
    </source>
</evidence>
<comment type="subcellular location">
    <subcellularLocation>
        <location evidence="1 7">Cell membrane</location>
        <topology evidence="1 7">Multi-pass membrane protein</topology>
    </subcellularLocation>
</comment>
<evidence type="ECO:0000256" key="4">
    <source>
        <dbReference type="ARBA" id="ARBA00022692"/>
    </source>
</evidence>
<dbReference type="InterPro" id="IPR000515">
    <property type="entry name" value="MetI-like"/>
</dbReference>
<gene>
    <name evidence="9" type="ORF">GCL60_12930</name>
</gene>
<feature type="transmembrane region" description="Helical" evidence="7">
    <location>
        <begin position="190"/>
        <end position="211"/>
    </location>
</feature>
<dbReference type="CDD" id="cd06261">
    <property type="entry name" value="TM_PBP2"/>
    <property type="match status" value="1"/>
</dbReference>
<keyword evidence="3" id="KW-1003">Cell membrane</keyword>
<dbReference type="Pfam" id="PF00528">
    <property type="entry name" value="BPD_transp_1"/>
    <property type="match status" value="1"/>
</dbReference>